<name>B8LDD5_THAPS</name>
<dbReference type="eggNOG" id="ENOG502S17C">
    <property type="taxonomic scope" value="Eukaryota"/>
</dbReference>
<accession>B8LDD5</accession>
<dbReference type="Gene3D" id="2.60.120.620">
    <property type="entry name" value="q2cbj1_9rhob like domain"/>
    <property type="match status" value="1"/>
</dbReference>
<reference evidence="2 3" key="2">
    <citation type="journal article" date="2008" name="Nature">
        <title>The Phaeodactylum genome reveals the evolutionary history of diatom genomes.</title>
        <authorList>
            <person name="Bowler C."/>
            <person name="Allen A.E."/>
            <person name="Badger J.H."/>
            <person name="Grimwood J."/>
            <person name="Jabbari K."/>
            <person name="Kuo A."/>
            <person name="Maheswari U."/>
            <person name="Martens C."/>
            <person name="Maumus F."/>
            <person name="Otillar R.P."/>
            <person name="Rayko E."/>
            <person name="Salamov A."/>
            <person name="Vandepoele K."/>
            <person name="Beszteri B."/>
            <person name="Gruber A."/>
            <person name="Heijde M."/>
            <person name="Katinka M."/>
            <person name="Mock T."/>
            <person name="Valentin K."/>
            <person name="Verret F."/>
            <person name="Berges J.A."/>
            <person name="Brownlee C."/>
            <person name="Cadoret J.P."/>
            <person name="Chiovitti A."/>
            <person name="Choi C.J."/>
            <person name="Coesel S."/>
            <person name="De Martino A."/>
            <person name="Detter J.C."/>
            <person name="Durkin C."/>
            <person name="Falciatore A."/>
            <person name="Fournet J."/>
            <person name="Haruta M."/>
            <person name="Huysman M.J."/>
            <person name="Jenkins B.D."/>
            <person name="Jiroutova K."/>
            <person name="Jorgensen R.E."/>
            <person name="Joubert Y."/>
            <person name="Kaplan A."/>
            <person name="Kroger N."/>
            <person name="Kroth P.G."/>
            <person name="La Roche J."/>
            <person name="Lindquist E."/>
            <person name="Lommer M."/>
            <person name="Martin-Jezequel V."/>
            <person name="Lopez P.J."/>
            <person name="Lucas S."/>
            <person name="Mangogna M."/>
            <person name="McGinnis K."/>
            <person name="Medlin L.K."/>
            <person name="Montsant A."/>
            <person name="Oudot-Le Secq M.P."/>
            <person name="Napoli C."/>
            <person name="Obornik M."/>
            <person name="Parker M.S."/>
            <person name="Petit J.L."/>
            <person name="Porcel B.M."/>
            <person name="Poulsen N."/>
            <person name="Robison M."/>
            <person name="Rychlewski L."/>
            <person name="Rynearson T.A."/>
            <person name="Schmutz J."/>
            <person name="Shapiro H."/>
            <person name="Siaut M."/>
            <person name="Stanley M."/>
            <person name="Sussman M.R."/>
            <person name="Taylor A.R."/>
            <person name="Vardi A."/>
            <person name="von Dassow P."/>
            <person name="Vyverman W."/>
            <person name="Willis A."/>
            <person name="Wyrwicz L.S."/>
            <person name="Rokhsar D.S."/>
            <person name="Weissenbach J."/>
            <person name="Armbrust E.V."/>
            <person name="Green B.R."/>
            <person name="Van de Peer Y."/>
            <person name="Grigoriev I.V."/>
        </authorList>
    </citation>
    <scope>NUCLEOTIDE SEQUENCE [LARGE SCALE GENOMIC DNA]</scope>
    <source>
        <strain evidence="2 3">CCMP1335</strain>
    </source>
</reference>
<organism evidence="2 3">
    <name type="scientific">Thalassiosira pseudonana</name>
    <name type="common">Marine diatom</name>
    <name type="synonym">Cyclotella nana</name>
    <dbReference type="NCBI Taxonomy" id="35128"/>
    <lineage>
        <taxon>Eukaryota</taxon>
        <taxon>Sar</taxon>
        <taxon>Stramenopiles</taxon>
        <taxon>Ochrophyta</taxon>
        <taxon>Bacillariophyta</taxon>
        <taxon>Coscinodiscophyceae</taxon>
        <taxon>Thalassiosirophycidae</taxon>
        <taxon>Thalassiosirales</taxon>
        <taxon>Thalassiosiraceae</taxon>
        <taxon>Thalassiosira</taxon>
    </lineage>
</organism>
<dbReference type="KEGG" id="tps:THAPSDRAFT_11213"/>
<dbReference type="PANTHER" id="PTHR37563">
    <property type="entry name" value="PHYTANOYL-COA DIOXYGENASE FAMILY PROTEIN (AFU_ORTHOLOGUE AFUA_2G03330)"/>
    <property type="match status" value="1"/>
</dbReference>
<feature type="compositionally biased region" description="Gly residues" evidence="1">
    <location>
        <begin position="46"/>
        <end position="63"/>
    </location>
</feature>
<gene>
    <name evidence="2" type="ORF">THAPSDRAFT_11213</name>
</gene>
<keyword evidence="3" id="KW-1185">Reference proteome</keyword>
<proteinExistence type="predicted"/>
<dbReference type="InterPro" id="IPR008775">
    <property type="entry name" value="Phytyl_CoA_dOase-like"/>
</dbReference>
<reference evidence="2 3" key="1">
    <citation type="journal article" date="2004" name="Science">
        <title>The genome of the diatom Thalassiosira pseudonana: ecology, evolution, and metabolism.</title>
        <authorList>
            <person name="Armbrust E.V."/>
            <person name="Berges J.A."/>
            <person name="Bowler C."/>
            <person name="Green B.R."/>
            <person name="Martinez D."/>
            <person name="Putnam N.H."/>
            <person name="Zhou S."/>
            <person name="Allen A.E."/>
            <person name="Apt K.E."/>
            <person name="Bechner M."/>
            <person name="Brzezinski M.A."/>
            <person name="Chaal B.K."/>
            <person name="Chiovitti A."/>
            <person name="Davis A.K."/>
            <person name="Demarest M.S."/>
            <person name="Detter J.C."/>
            <person name="Glavina T."/>
            <person name="Goodstein D."/>
            <person name="Hadi M.Z."/>
            <person name="Hellsten U."/>
            <person name="Hildebrand M."/>
            <person name="Jenkins B.D."/>
            <person name="Jurka J."/>
            <person name="Kapitonov V.V."/>
            <person name="Kroger N."/>
            <person name="Lau W.W."/>
            <person name="Lane T.W."/>
            <person name="Larimer F.W."/>
            <person name="Lippmeier J.C."/>
            <person name="Lucas S."/>
            <person name="Medina M."/>
            <person name="Montsant A."/>
            <person name="Obornik M."/>
            <person name="Parker M.S."/>
            <person name="Palenik B."/>
            <person name="Pazour G.J."/>
            <person name="Richardson P.M."/>
            <person name="Rynearson T.A."/>
            <person name="Saito M.A."/>
            <person name="Schwartz D.C."/>
            <person name="Thamatrakoln K."/>
            <person name="Valentin K."/>
            <person name="Vardi A."/>
            <person name="Wilkerson F.P."/>
            <person name="Rokhsar D.S."/>
        </authorList>
    </citation>
    <scope>NUCLEOTIDE SEQUENCE [LARGE SCALE GENOMIC DNA]</scope>
    <source>
        <strain evidence="2 3">CCMP1335</strain>
    </source>
</reference>
<dbReference type="EMBL" id="DS999419">
    <property type="protein sequence ID" value="EED86690.1"/>
    <property type="molecule type" value="Genomic_DNA"/>
</dbReference>
<dbReference type="InterPro" id="IPR051961">
    <property type="entry name" value="Fungal_Metabolite_Diox"/>
</dbReference>
<dbReference type="SUPFAM" id="SSF51197">
    <property type="entry name" value="Clavaminate synthase-like"/>
    <property type="match status" value="1"/>
</dbReference>
<dbReference type="Pfam" id="PF05721">
    <property type="entry name" value="PhyH"/>
    <property type="match status" value="1"/>
</dbReference>
<dbReference type="RefSeq" id="XP_002296962.1">
    <property type="nucleotide sequence ID" value="XM_002296926.1"/>
</dbReference>
<evidence type="ECO:0008006" key="4">
    <source>
        <dbReference type="Google" id="ProtNLM"/>
    </source>
</evidence>
<protein>
    <recommendedName>
        <fullName evidence="4">Phytanoyl-CoA dioxygenase</fullName>
    </recommendedName>
</protein>
<sequence length="596" mass="65523">MSDVSDLLYREQENLIVQRGQFEETLVTNVTPLEAPVVKIRGTGSAGGFGGGSKGGNSGGTKAGGKAEGKARAKILKKEGVLRIDNVLSSSTADALRAHLYSLREQAELDVREGRVDKLARFENVLLKQNRCDLTIPMGDELITQALDEALRLSPIGATISSEFGEEAILHEFSCLMSDPGSQRQVIHPDTPFNGKDPVLYTCFIALQDVTLDMGPTVWLPGTHTREAHAAFKDTTPGADGTESAKDALIRTTPAVLGLLKKGSCAIYDSRLLHCGSANRSENDTSRALLYFSFKDPKVGYTGNPPSIRAQLGSAKCTPLSLLVRKHGFRTYEFLRDALDTRQKDSGTLLPRNSPPPPTLPPEQRQQINTINMGKQSKRSTKPSAANNAFGFDANHFAMADYSTYGHPPSKEDVEAFWTCFVDNETGWSGRNECCFGGDFEEGVEGQQFRLNGVRSSFVSKYRGYLGSSMDKSGKEPEDGYPQSINTPIAAPEGLQTLAQFRPIRYVLSRSIYSNKVGITVFVADYDSQIQADRGTWITKSFYLLDAILGEWDMIMHMDEIQFKSWDCDLFESSGRGKVLEFLADAFDEILVKKIN</sequence>
<dbReference type="GeneID" id="7444324"/>
<evidence type="ECO:0000256" key="1">
    <source>
        <dbReference type="SAM" id="MobiDB-lite"/>
    </source>
</evidence>
<dbReference type="PANTHER" id="PTHR37563:SF2">
    <property type="entry name" value="PHYTANOYL-COA DIOXYGENASE FAMILY PROTEIN (AFU_ORTHOLOGUE AFUA_2G03330)"/>
    <property type="match status" value="1"/>
</dbReference>
<dbReference type="PaxDb" id="35128-Thaps11213"/>
<feature type="region of interest" description="Disordered" evidence="1">
    <location>
        <begin position="343"/>
        <end position="365"/>
    </location>
</feature>
<feature type="region of interest" description="Disordered" evidence="1">
    <location>
        <begin position="46"/>
        <end position="66"/>
    </location>
</feature>
<evidence type="ECO:0000313" key="2">
    <source>
        <dbReference type="EMBL" id="EED86690.1"/>
    </source>
</evidence>
<dbReference type="HOGENOM" id="CLU_458229_0_0_1"/>
<dbReference type="Proteomes" id="UP000001449">
    <property type="component" value="Unassembled WGS sequence"/>
</dbReference>
<dbReference type="InParanoid" id="B8LDD5"/>
<dbReference type="AlphaFoldDB" id="B8LDD5"/>
<evidence type="ECO:0000313" key="3">
    <source>
        <dbReference type="Proteomes" id="UP000001449"/>
    </source>
</evidence>